<comment type="cofactor">
    <cofactor evidence="1 6">
        <name>pyridoxal 5'-phosphate</name>
        <dbReference type="ChEBI" id="CHEBI:597326"/>
    </cofactor>
</comment>
<evidence type="ECO:0000256" key="4">
    <source>
        <dbReference type="ARBA" id="ARBA00022898"/>
    </source>
</evidence>
<reference evidence="8" key="1">
    <citation type="submission" date="2023-08" db="EMBL/GenBank/DDBJ databases">
        <title>Complete Genome Sequences of butyrate producing Anaerostipes hadrus strains BA1 and GIF7 isolated from the terminal ileum of a healthy lean male.</title>
        <authorList>
            <person name="Low A."/>
            <person name="Sheludchenko M."/>
            <person name="Cheng H.E."/>
            <person name="Koh X.Q."/>
            <person name="Lee J."/>
        </authorList>
    </citation>
    <scope>NUCLEOTIDE SEQUENCE</scope>
    <source>
        <strain evidence="8">BA1</strain>
    </source>
</reference>
<evidence type="ECO:0000313" key="9">
    <source>
        <dbReference type="Proteomes" id="UP001243496"/>
    </source>
</evidence>
<keyword evidence="4" id="KW-0663">Pyridoxal phosphate</keyword>
<accession>A0AAQ3JKK7</accession>
<dbReference type="InterPro" id="IPR020578">
    <property type="entry name" value="Aminotrans_V_PyrdxlP_BS"/>
</dbReference>
<comment type="similarity">
    <text evidence="2">Belongs to the class-V pyridoxal-phosphate-dependent aminotransferase family. Csd subfamily.</text>
</comment>
<dbReference type="InterPro" id="IPR010969">
    <property type="entry name" value="Cys_dSase-rel_unknwn_funct"/>
</dbReference>
<dbReference type="Gene3D" id="3.90.1150.10">
    <property type="entry name" value="Aspartate Aminotransferase, domain 1"/>
    <property type="match status" value="1"/>
</dbReference>
<gene>
    <name evidence="8" type="ORF">RBI15_07575</name>
</gene>
<dbReference type="RefSeq" id="WP_270425762.1">
    <property type="nucleotide sequence ID" value="NZ_CP132968.1"/>
</dbReference>
<comment type="catalytic activity">
    <reaction evidence="5">
        <text>(sulfur carrier)-H + L-cysteine = (sulfur carrier)-SH + L-alanine</text>
        <dbReference type="Rhea" id="RHEA:43892"/>
        <dbReference type="Rhea" id="RHEA-COMP:14737"/>
        <dbReference type="Rhea" id="RHEA-COMP:14739"/>
        <dbReference type="ChEBI" id="CHEBI:29917"/>
        <dbReference type="ChEBI" id="CHEBI:35235"/>
        <dbReference type="ChEBI" id="CHEBI:57972"/>
        <dbReference type="ChEBI" id="CHEBI:64428"/>
        <dbReference type="EC" id="2.8.1.7"/>
    </reaction>
</comment>
<name>A0AAQ3JKK7_ANAHA</name>
<evidence type="ECO:0000259" key="7">
    <source>
        <dbReference type="Pfam" id="PF00266"/>
    </source>
</evidence>
<dbReference type="EMBL" id="CP132968">
    <property type="protein sequence ID" value="WMD17931.1"/>
    <property type="molecule type" value="Genomic_DNA"/>
</dbReference>
<evidence type="ECO:0000256" key="1">
    <source>
        <dbReference type="ARBA" id="ARBA00001933"/>
    </source>
</evidence>
<dbReference type="GeneID" id="92742617"/>
<dbReference type="PROSITE" id="PS00595">
    <property type="entry name" value="AA_TRANSFER_CLASS_5"/>
    <property type="match status" value="1"/>
</dbReference>
<dbReference type="EC" id="2.8.1.7" evidence="3"/>
<dbReference type="InterPro" id="IPR016454">
    <property type="entry name" value="Cysteine_dSase"/>
</dbReference>
<keyword evidence="8" id="KW-0808">Transferase</keyword>
<dbReference type="PANTHER" id="PTHR43586:SF4">
    <property type="entry name" value="ISOPENICILLIN N EPIMERASE"/>
    <property type="match status" value="1"/>
</dbReference>
<dbReference type="InterPro" id="IPR015421">
    <property type="entry name" value="PyrdxlP-dep_Trfase_major"/>
</dbReference>
<evidence type="ECO:0000313" key="8">
    <source>
        <dbReference type="EMBL" id="WMD17931.1"/>
    </source>
</evidence>
<dbReference type="Gene3D" id="3.40.640.10">
    <property type="entry name" value="Type I PLP-dependent aspartate aminotransferase-like (Major domain)"/>
    <property type="match status" value="1"/>
</dbReference>
<evidence type="ECO:0000256" key="6">
    <source>
        <dbReference type="RuleBase" id="RU004504"/>
    </source>
</evidence>
<dbReference type="NCBIfam" id="TIGR01977">
    <property type="entry name" value="am_tr_V_EF2568"/>
    <property type="match status" value="1"/>
</dbReference>
<protein>
    <recommendedName>
        <fullName evidence="3">cysteine desulfurase</fullName>
        <ecNumber evidence="3">2.8.1.7</ecNumber>
    </recommendedName>
</protein>
<evidence type="ECO:0000256" key="5">
    <source>
        <dbReference type="ARBA" id="ARBA00050776"/>
    </source>
</evidence>
<organism evidence="8 9">
    <name type="scientific">Anaerostipes hadrus</name>
    <dbReference type="NCBI Taxonomy" id="649756"/>
    <lineage>
        <taxon>Bacteria</taxon>
        <taxon>Bacillati</taxon>
        <taxon>Bacillota</taxon>
        <taxon>Clostridia</taxon>
        <taxon>Lachnospirales</taxon>
        <taxon>Lachnospiraceae</taxon>
        <taxon>Anaerostipes</taxon>
    </lineage>
</organism>
<dbReference type="InterPro" id="IPR015424">
    <property type="entry name" value="PyrdxlP-dep_Trfase"/>
</dbReference>
<dbReference type="GO" id="GO:0031071">
    <property type="term" value="F:cysteine desulfurase activity"/>
    <property type="evidence" value="ECO:0007669"/>
    <property type="project" value="UniProtKB-EC"/>
</dbReference>
<dbReference type="GO" id="GO:0008483">
    <property type="term" value="F:transaminase activity"/>
    <property type="evidence" value="ECO:0007669"/>
    <property type="project" value="UniProtKB-KW"/>
</dbReference>
<proteinExistence type="inferred from homology"/>
<dbReference type="PANTHER" id="PTHR43586">
    <property type="entry name" value="CYSTEINE DESULFURASE"/>
    <property type="match status" value="1"/>
</dbReference>
<sequence>MYADYAATHITKPECVKDAVMNALALGNSGRGVNESSLDAARKIYEVRTKVDQFFDGYGAEQVVFTSGITESLNTVIKGSLNHGDHVITTFMEHNSVLRPLYEMERQGVCLTITSPDVGDIKQAITKDTKMIVMTHASNVTGEMFDIQSVGKLCREKGILFVVDTAQSAGVIPISMKEDNIDILCFTGHKGLMGPQGIGGICIRKGVEIRPLKTGGTGILSFSKTQPGVLPQALEAGTLNGIGIVGLGAAIDFINTYGIDKIREQEMNLIEIFYKKIQKIQGIKIYHENQLDLTKQTAICSINLEEYDSGSVSDELMGRFQIQTRSGAHCAPLVHEHFGTIEQGMVRFSFGHETTMKEINQIINAVKILAEE</sequence>
<dbReference type="AlphaFoldDB" id="A0AAQ3JKK7"/>
<dbReference type="PIRSF" id="PIRSF005572">
    <property type="entry name" value="NifS"/>
    <property type="match status" value="1"/>
</dbReference>
<evidence type="ECO:0000256" key="2">
    <source>
        <dbReference type="ARBA" id="ARBA00010447"/>
    </source>
</evidence>
<evidence type="ECO:0000256" key="3">
    <source>
        <dbReference type="ARBA" id="ARBA00012239"/>
    </source>
</evidence>
<dbReference type="SUPFAM" id="SSF53383">
    <property type="entry name" value="PLP-dependent transferases"/>
    <property type="match status" value="1"/>
</dbReference>
<dbReference type="InterPro" id="IPR000192">
    <property type="entry name" value="Aminotrans_V_dom"/>
</dbReference>
<keyword evidence="8" id="KW-0032">Aminotransferase</keyword>
<dbReference type="Proteomes" id="UP001243496">
    <property type="component" value="Chromosome"/>
</dbReference>
<dbReference type="Pfam" id="PF00266">
    <property type="entry name" value="Aminotran_5"/>
    <property type="match status" value="1"/>
</dbReference>
<dbReference type="InterPro" id="IPR015422">
    <property type="entry name" value="PyrdxlP-dep_Trfase_small"/>
</dbReference>
<feature type="domain" description="Aminotransferase class V" evidence="7">
    <location>
        <begin position="2"/>
        <end position="361"/>
    </location>
</feature>